<accession>A0A9P6D0T5</accession>
<keyword evidence="2" id="KW-1185">Reference proteome</keyword>
<reference evidence="1" key="1">
    <citation type="submission" date="2020-11" db="EMBL/GenBank/DDBJ databases">
        <authorList>
            <consortium name="DOE Joint Genome Institute"/>
            <person name="Ahrendt S."/>
            <person name="Riley R."/>
            <person name="Andreopoulos W."/>
            <person name="Labutti K."/>
            <person name="Pangilinan J."/>
            <person name="Ruiz-Duenas F.J."/>
            <person name="Barrasa J.M."/>
            <person name="Sanchez-Garcia M."/>
            <person name="Camarero S."/>
            <person name="Miyauchi S."/>
            <person name="Serrano A."/>
            <person name="Linde D."/>
            <person name="Babiker R."/>
            <person name="Drula E."/>
            <person name="Ayuso-Fernandez I."/>
            <person name="Pacheco R."/>
            <person name="Padilla G."/>
            <person name="Ferreira P."/>
            <person name="Barriuso J."/>
            <person name="Kellner H."/>
            <person name="Castanera R."/>
            <person name="Alfaro M."/>
            <person name="Ramirez L."/>
            <person name="Pisabarro A.G."/>
            <person name="Kuo A."/>
            <person name="Tritt A."/>
            <person name="Lipzen A."/>
            <person name="He G."/>
            <person name="Yan M."/>
            <person name="Ng V."/>
            <person name="Cullen D."/>
            <person name="Martin F."/>
            <person name="Rosso M.-N."/>
            <person name="Henrissat B."/>
            <person name="Hibbett D."/>
            <person name="Martinez A.T."/>
            <person name="Grigoriev I.V."/>
        </authorList>
    </citation>
    <scope>NUCLEOTIDE SEQUENCE</scope>
    <source>
        <strain evidence="1">CIRM-BRFM 674</strain>
    </source>
</reference>
<protein>
    <submittedName>
        <fullName evidence="1">Uncharacterized protein</fullName>
    </submittedName>
</protein>
<name>A0A9P6D0T5_9AGAR</name>
<evidence type="ECO:0000313" key="2">
    <source>
        <dbReference type="Proteomes" id="UP000807469"/>
    </source>
</evidence>
<sequence>MFTDSIVYNIDIDALPRQTALGYLRIGFSELKEIHPLRSNIPQSWPTDAAIIELARRTFNNPISRLDAILRYPTANHWSLSPNTILSSKMPYMTYMLIYFPYLTTCFDTLAMLDALLAFEPGTVETSLAEFRSLVHFAGPNTRIRMHSVLQQFFVTESKSGQYFTDVRTSHELLVRGYTRLLNRIKSTSLSTPTEETVFVALLMNLYKASFKPDLQVVLRNFNFMLFYKKYESITAEYCGDSMIDDQILSMSKPQVLGMFSSSTTRFLTKEIPDRDKLYDFHVSAIESAYGFDVSALASLNSLLAKERFSDWIRVQSKVLKMQISKYVERHDRRLEASKLQAIRYNWPQHASPM</sequence>
<dbReference type="EMBL" id="MU155222">
    <property type="protein sequence ID" value="KAF9478973.1"/>
    <property type="molecule type" value="Genomic_DNA"/>
</dbReference>
<dbReference type="Proteomes" id="UP000807469">
    <property type="component" value="Unassembled WGS sequence"/>
</dbReference>
<gene>
    <name evidence="1" type="ORF">BDN70DRAFT_932911</name>
</gene>
<proteinExistence type="predicted"/>
<dbReference type="AlphaFoldDB" id="A0A9P6D0T5"/>
<evidence type="ECO:0000313" key="1">
    <source>
        <dbReference type="EMBL" id="KAF9478973.1"/>
    </source>
</evidence>
<comment type="caution">
    <text evidence="1">The sequence shown here is derived from an EMBL/GenBank/DDBJ whole genome shotgun (WGS) entry which is preliminary data.</text>
</comment>
<organism evidence="1 2">
    <name type="scientific">Pholiota conissans</name>
    <dbReference type="NCBI Taxonomy" id="109636"/>
    <lineage>
        <taxon>Eukaryota</taxon>
        <taxon>Fungi</taxon>
        <taxon>Dikarya</taxon>
        <taxon>Basidiomycota</taxon>
        <taxon>Agaricomycotina</taxon>
        <taxon>Agaricomycetes</taxon>
        <taxon>Agaricomycetidae</taxon>
        <taxon>Agaricales</taxon>
        <taxon>Agaricineae</taxon>
        <taxon>Strophariaceae</taxon>
        <taxon>Pholiota</taxon>
    </lineage>
</organism>